<organism evidence="2 3">
    <name type="scientific">Candidatus Nomurabacteria bacterium GW2011_GWB1_35_20</name>
    <dbReference type="NCBI Taxonomy" id="1618740"/>
    <lineage>
        <taxon>Bacteria</taxon>
        <taxon>Candidatus Nomuraibacteriota</taxon>
    </lineage>
</organism>
<keyword evidence="1" id="KW-0812">Transmembrane</keyword>
<proteinExistence type="predicted"/>
<feature type="transmembrane region" description="Helical" evidence="1">
    <location>
        <begin position="57"/>
        <end position="79"/>
    </location>
</feature>
<protein>
    <submittedName>
        <fullName evidence="2">Uncharacterized protein</fullName>
    </submittedName>
</protein>
<comment type="caution">
    <text evidence="2">The sequence shown here is derived from an EMBL/GenBank/DDBJ whole genome shotgun (WGS) entry which is preliminary data.</text>
</comment>
<evidence type="ECO:0000256" key="1">
    <source>
        <dbReference type="SAM" id="Phobius"/>
    </source>
</evidence>
<dbReference type="EMBL" id="LBQE01000004">
    <property type="protein sequence ID" value="KKP72762.1"/>
    <property type="molecule type" value="Genomic_DNA"/>
</dbReference>
<evidence type="ECO:0000313" key="2">
    <source>
        <dbReference type="EMBL" id="KKP72762.1"/>
    </source>
</evidence>
<dbReference type="AlphaFoldDB" id="A0A0G0F068"/>
<sequence length="283" mass="32621">MENENKLKNRNVETYTDDMVKAIENDKGGLIKKIIHEEEEHEAEKINLSPRSRKNRLFMFISIVFIFLALAILVFLAFFDENSNIVQVAPQFTPIVFTDQSNIQAIDGFTKEKIAETVLDQVNNTKVKVGEMEGIYLTENKKAVGFKRFVTLIKGNFVLDQIDFVSDNFLFGAVNNEVKDLFILLKVRSFTNVFLAMHNWEDKMLYDLYGFFGIDISPETNYLFTKNWQDGIVENKNARILENKDGKIVLMYVFINDSSIVITNSETAVREVILRLAFGQIKK</sequence>
<keyword evidence="1" id="KW-0472">Membrane</keyword>
<dbReference type="Proteomes" id="UP000034923">
    <property type="component" value="Unassembled WGS sequence"/>
</dbReference>
<gene>
    <name evidence="2" type="ORF">UR70_C0004G0005</name>
</gene>
<evidence type="ECO:0000313" key="3">
    <source>
        <dbReference type="Proteomes" id="UP000034923"/>
    </source>
</evidence>
<accession>A0A0G0F068</accession>
<reference evidence="2 3" key="1">
    <citation type="journal article" date="2015" name="Nature">
        <title>rRNA introns, odd ribosomes, and small enigmatic genomes across a large radiation of phyla.</title>
        <authorList>
            <person name="Brown C.T."/>
            <person name="Hug L.A."/>
            <person name="Thomas B.C."/>
            <person name="Sharon I."/>
            <person name="Castelle C.J."/>
            <person name="Singh A."/>
            <person name="Wilkins M.J."/>
            <person name="Williams K.H."/>
            <person name="Banfield J.F."/>
        </authorList>
    </citation>
    <scope>NUCLEOTIDE SEQUENCE [LARGE SCALE GENOMIC DNA]</scope>
</reference>
<name>A0A0G0F068_9BACT</name>
<keyword evidence="1" id="KW-1133">Transmembrane helix</keyword>